<comment type="caution">
    <text evidence="1">The sequence shown here is derived from an EMBL/GenBank/DDBJ whole genome shotgun (WGS) entry which is preliminary data.</text>
</comment>
<name>A0A398D012_9BACL</name>
<reference evidence="1 2" key="1">
    <citation type="submission" date="2018-09" db="EMBL/GenBank/DDBJ databases">
        <title>Cohnella cavernae sp. nov., isolated from a karst cave.</title>
        <authorList>
            <person name="Zhu H."/>
        </authorList>
    </citation>
    <scope>NUCLEOTIDE SEQUENCE [LARGE SCALE GENOMIC DNA]</scope>
    <source>
        <strain evidence="1 2">K2E09-144</strain>
    </source>
</reference>
<evidence type="ECO:0000313" key="1">
    <source>
        <dbReference type="EMBL" id="RIE04801.1"/>
    </source>
</evidence>
<keyword evidence="2" id="KW-1185">Reference proteome</keyword>
<sequence length="76" mass="8934">MVNCEHFRYLEPSRGPRPSRDFTFKFFTDGSLEIIDNDSGHTMNPRELSGGSYDFYVRQRIAFIKRDLHSKIAKYA</sequence>
<dbReference type="AlphaFoldDB" id="A0A398D012"/>
<dbReference type="OrthoDB" id="2679154at2"/>
<dbReference type="Proteomes" id="UP000266340">
    <property type="component" value="Unassembled WGS sequence"/>
</dbReference>
<proteinExistence type="predicted"/>
<accession>A0A398D012</accession>
<organism evidence="1 2">
    <name type="scientific">Cohnella faecalis</name>
    <dbReference type="NCBI Taxonomy" id="2315694"/>
    <lineage>
        <taxon>Bacteria</taxon>
        <taxon>Bacillati</taxon>
        <taxon>Bacillota</taxon>
        <taxon>Bacilli</taxon>
        <taxon>Bacillales</taxon>
        <taxon>Paenibacillaceae</taxon>
        <taxon>Cohnella</taxon>
    </lineage>
</organism>
<gene>
    <name evidence="1" type="ORF">D3H35_04850</name>
</gene>
<dbReference type="EMBL" id="QXJM01000023">
    <property type="protein sequence ID" value="RIE04801.1"/>
    <property type="molecule type" value="Genomic_DNA"/>
</dbReference>
<protein>
    <submittedName>
        <fullName evidence="1">Uncharacterized protein</fullName>
    </submittedName>
</protein>
<dbReference type="RefSeq" id="WP_119148001.1">
    <property type="nucleotide sequence ID" value="NZ_JBHSOV010000005.1"/>
</dbReference>
<evidence type="ECO:0000313" key="2">
    <source>
        <dbReference type="Proteomes" id="UP000266340"/>
    </source>
</evidence>